<reference evidence="9 10" key="1">
    <citation type="submission" date="2022-04" db="EMBL/GenBank/DDBJ databases">
        <title>Leucobacter sp. isolated from rhizosphere of onion.</title>
        <authorList>
            <person name="Won M."/>
            <person name="Lee C.-M."/>
            <person name="Woen H.-Y."/>
            <person name="Kwon S.-W."/>
        </authorList>
    </citation>
    <scope>NUCLEOTIDE SEQUENCE [LARGE SCALE GENOMIC DNA]</scope>
    <source>
        <strain evidence="9 10">H25R-14</strain>
    </source>
</reference>
<dbReference type="Pfam" id="PF07005">
    <property type="entry name" value="SBD_N"/>
    <property type="match status" value="1"/>
</dbReference>
<dbReference type="Pfam" id="PF17042">
    <property type="entry name" value="NBD_C"/>
    <property type="match status" value="1"/>
</dbReference>
<evidence type="ECO:0000259" key="8">
    <source>
        <dbReference type="Pfam" id="PF17042"/>
    </source>
</evidence>
<dbReference type="InterPro" id="IPR037051">
    <property type="entry name" value="4-carb_acid_sugar_kinase_N_sf"/>
</dbReference>
<protein>
    <submittedName>
        <fullName evidence="9">Four-carbon acid sugar kinase family protein</fullName>
    </submittedName>
</protein>
<keyword evidence="4 9" id="KW-0418">Kinase</keyword>
<feature type="domain" description="Four-carbon acid sugar kinase nucleotide binding" evidence="8">
    <location>
        <begin position="253"/>
        <end position="415"/>
    </location>
</feature>
<dbReference type="InterPro" id="IPR010737">
    <property type="entry name" value="4-carb_acid_sugar_kinase_N"/>
</dbReference>
<dbReference type="SUPFAM" id="SSF142764">
    <property type="entry name" value="YgbK-like"/>
    <property type="match status" value="1"/>
</dbReference>
<keyword evidence="2" id="KW-0808">Transferase</keyword>
<evidence type="ECO:0000256" key="2">
    <source>
        <dbReference type="ARBA" id="ARBA00022679"/>
    </source>
</evidence>
<keyword evidence="10" id="KW-1185">Reference proteome</keyword>
<dbReference type="InterPro" id="IPR031475">
    <property type="entry name" value="NBD_C"/>
</dbReference>
<accession>A0ABY4FSR0</accession>
<keyword evidence="6" id="KW-0119">Carbohydrate metabolism</keyword>
<dbReference type="EMBL" id="CP095043">
    <property type="protein sequence ID" value="UOQ59331.1"/>
    <property type="molecule type" value="Genomic_DNA"/>
</dbReference>
<name>A0ABY4FSR0_9MICO</name>
<proteinExistence type="inferred from homology"/>
<evidence type="ECO:0000256" key="6">
    <source>
        <dbReference type="ARBA" id="ARBA00023277"/>
    </source>
</evidence>
<sequence length="437" mass="45241">MTSFSNPVLVIADDLTGANAAGARFARAGLRSATVTWSGLTGGLPGFDALIVTTDSRHLPHEEAAERVATAIRRSPGSALVVKRIDTTLRGNIGAELEAALTAVRAAHPGDRVRALLVPAFPTSGRTTVDGVQLLNGKPLERTELRDDVHNPMTTSVVAEIVGQQSALTTRHLSLRHVVGEQLADQLAAGDEDLLICDATDDHHIEAIAAAAAAVSEQTGIRWVTVDPGPFGALLAQAAGLGSARAEEPPLVALLGSVTELSIAQADYLARSELVTVVEVDALELAGERAGSEAPADPVAALSERIEGALTSVAFPQQVLVRVQPPATGGYLSAAGRERLPELLAEVLLRAVERVPVSGLYSSGGDITAAILDIAQIQAFEVVGEVIPLAVYGRVIGGALDGLPVVTKGGLIGTEVTAEACMNQLRALAESRFETPA</sequence>
<evidence type="ECO:0000313" key="9">
    <source>
        <dbReference type="EMBL" id="UOQ59331.1"/>
    </source>
</evidence>
<organism evidence="9 10">
    <name type="scientific">Leucobacter rhizosphaerae</name>
    <dbReference type="NCBI Taxonomy" id="2932245"/>
    <lineage>
        <taxon>Bacteria</taxon>
        <taxon>Bacillati</taxon>
        <taxon>Actinomycetota</taxon>
        <taxon>Actinomycetes</taxon>
        <taxon>Micrococcales</taxon>
        <taxon>Microbacteriaceae</taxon>
        <taxon>Leucobacter</taxon>
    </lineage>
</organism>
<evidence type="ECO:0000256" key="5">
    <source>
        <dbReference type="ARBA" id="ARBA00022840"/>
    </source>
</evidence>
<dbReference type="RefSeq" id="WP_244684281.1">
    <property type="nucleotide sequence ID" value="NZ_CP095043.1"/>
</dbReference>
<evidence type="ECO:0000256" key="1">
    <source>
        <dbReference type="ARBA" id="ARBA00005715"/>
    </source>
</evidence>
<evidence type="ECO:0000259" key="7">
    <source>
        <dbReference type="Pfam" id="PF07005"/>
    </source>
</evidence>
<dbReference type="Proteomes" id="UP000831775">
    <property type="component" value="Chromosome"/>
</dbReference>
<evidence type="ECO:0000256" key="3">
    <source>
        <dbReference type="ARBA" id="ARBA00022741"/>
    </source>
</evidence>
<dbReference type="Gene3D" id="3.40.980.20">
    <property type="entry name" value="Four-carbon acid sugar kinase, nucleotide binding domain"/>
    <property type="match status" value="1"/>
</dbReference>
<evidence type="ECO:0000313" key="10">
    <source>
        <dbReference type="Proteomes" id="UP000831775"/>
    </source>
</evidence>
<keyword evidence="3" id="KW-0547">Nucleotide-binding</keyword>
<dbReference type="GO" id="GO:0016301">
    <property type="term" value="F:kinase activity"/>
    <property type="evidence" value="ECO:0007669"/>
    <property type="project" value="UniProtKB-KW"/>
</dbReference>
<comment type="similarity">
    <text evidence="1">Belongs to the four-carbon acid sugar kinase family.</text>
</comment>
<dbReference type="Gene3D" id="3.40.50.10840">
    <property type="entry name" value="Putative sugar-binding, N-terminal domain"/>
    <property type="match status" value="1"/>
</dbReference>
<feature type="domain" description="Four-carbon acid sugar kinase N-terminal" evidence="7">
    <location>
        <begin position="9"/>
        <end position="233"/>
    </location>
</feature>
<gene>
    <name evidence="9" type="ORF">MUN76_09695</name>
</gene>
<keyword evidence="5" id="KW-0067">ATP-binding</keyword>
<evidence type="ECO:0000256" key="4">
    <source>
        <dbReference type="ARBA" id="ARBA00022777"/>
    </source>
</evidence>
<dbReference type="InterPro" id="IPR042213">
    <property type="entry name" value="NBD_C_sf"/>
</dbReference>